<proteinExistence type="predicted"/>
<reference evidence="3 4" key="1">
    <citation type="journal article" date="2009" name="Int. J. Syst. Evol. Microbiol.">
        <title>Nocardioides caeni sp. nov., isolated from wastewater.</title>
        <authorList>
            <person name="Yoon J.H."/>
            <person name="Kang S.J."/>
            <person name="Park S."/>
            <person name="Kim W."/>
            <person name="Oh T.K."/>
        </authorList>
    </citation>
    <scope>NUCLEOTIDE SEQUENCE [LARGE SCALE GENOMIC DNA]</scope>
    <source>
        <strain evidence="3 4">DSM 23134</strain>
    </source>
</reference>
<dbReference type="Proteomes" id="UP000307087">
    <property type="component" value="Unassembled WGS sequence"/>
</dbReference>
<dbReference type="AlphaFoldDB" id="A0A4S8N026"/>
<keyword evidence="2" id="KW-0472">Membrane</keyword>
<organism evidence="3 4">
    <name type="scientific">Nocardioides caeni</name>
    <dbReference type="NCBI Taxonomy" id="574700"/>
    <lineage>
        <taxon>Bacteria</taxon>
        <taxon>Bacillati</taxon>
        <taxon>Actinomycetota</taxon>
        <taxon>Actinomycetes</taxon>
        <taxon>Propionibacteriales</taxon>
        <taxon>Nocardioidaceae</taxon>
        <taxon>Nocardioides</taxon>
    </lineage>
</organism>
<keyword evidence="4" id="KW-1185">Reference proteome</keyword>
<feature type="coiled-coil region" evidence="1">
    <location>
        <begin position="78"/>
        <end position="105"/>
    </location>
</feature>
<gene>
    <name evidence="3" type="ORF">E9934_17550</name>
</gene>
<feature type="transmembrane region" description="Helical" evidence="2">
    <location>
        <begin position="49"/>
        <end position="68"/>
    </location>
</feature>
<keyword evidence="2" id="KW-0812">Transmembrane</keyword>
<evidence type="ECO:0000313" key="4">
    <source>
        <dbReference type="Proteomes" id="UP000307087"/>
    </source>
</evidence>
<protein>
    <recommendedName>
        <fullName evidence="5">LapA family protein</fullName>
    </recommendedName>
</protein>
<evidence type="ECO:0000313" key="3">
    <source>
        <dbReference type="EMBL" id="THV09108.1"/>
    </source>
</evidence>
<evidence type="ECO:0000256" key="1">
    <source>
        <dbReference type="SAM" id="Coils"/>
    </source>
</evidence>
<dbReference type="RefSeq" id="WP_136564201.1">
    <property type="nucleotide sequence ID" value="NZ_BAABLS010000006.1"/>
</dbReference>
<keyword evidence="2" id="KW-1133">Transmembrane helix</keyword>
<keyword evidence="1" id="KW-0175">Coiled coil</keyword>
<evidence type="ECO:0000256" key="2">
    <source>
        <dbReference type="SAM" id="Phobius"/>
    </source>
</evidence>
<sequence>MVILGLVLLVIGALGILAGIFGTEAESTSSQGTTDVHTTFIGLEMGASTLFVVAVVSTLLVVAGLWFMKAGAKQGWKRRKEQKKYSELNEKLERAEAERLRDESGDADQR</sequence>
<name>A0A4S8N026_9ACTN</name>
<dbReference type="EMBL" id="STGW01000017">
    <property type="protein sequence ID" value="THV09108.1"/>
    <property type="molecule type" value="Genomic_DNA"/>
</dbReference>
<comment type="caution">
    <text evidence="3">The sequence shown here is derived from an EMBL/GenBank/DDBJ whole genome shotgun (WGS) entry which is preliminary data.</text>
</comment>
<evidence type="ECO:0008006" key="5">
    <source>
        <dbReference type="Google" id="ProtNLM"/>
    </source>
</evidence>
<accession>A0A4S8N026</accession>